<evidence type="ECO:0000313" key="2">
    <source>
        <dbReference type="Proteomes" id="UP000676169"/>
    </source>
</evidence>
<dbReference type="RefSeq" id="WP_211634549.1">
    <property type="nucleotide sequence ID" value="NZ_CP073100.1"/>
</dbReference>
<keyword evidence="2" id="KW-1185">Reference proteome</keyword>
<reference evidence="1" key="1">
    <citation type="submission" date="2021-04" db="EMBL/GenBank/DDBJ databases">
        <title>Luteolibacter sp. 32A isolated from the skin of an Anderson's salamander (Ambystoma andersonii).</title>
        <authorList>
            <person name="Spergser J."/>
            <person name="Busse H.-J."/>
        </authorList>
    </citation>
    <scope>NUCLEOTIDE SEQUENCE</scope>
    <source>
        <strain evidence="1">32A</strain>
    </source>
</reference>
<organism evidence="1 2">
    <name type="scientific">Luteolibacter ambystomatis</name>
    <dbReference type="NCBI Taxonomy" id="2824561"/>
    <lineage>
        <taxon>Bacteria</taxon>
        <taxon>Pseudomonadati</taxon>
        <taxon>Verrucomicrobiota</taxon>
        <taxon>Verrucomicrobiia</taxon>
        <taxon>Verrucomicrobiales</taxon>
        <taxon>Verrucomicrobiaceae</taxon>
        <taxon>Luteolibacter</taxon>
    </lineage>
</organism>
<dbReference type="AlphaFoldDB" id="A0A975J3B8"/>
<dbReference type="KEGG" id="lamb:KBB96_09970"/>
<evidence type="ECO:0000313" key="1">
    <source>
        <dbReference type="EMBL" id="QUE53207.1"/>
    </source>
</evidence>
<gene>
    <name evidence="1" type="ORF">KBB96_09970</name>
</gene>
<name>A0A975J3B8_9BACT</name>
<sequence>MNSKLFSGSPAELESQLNAWLGQNRGITLVHSQGWSTDGFLHLCLLYAPAISHPEGGPPA</sequence>
<dbReference type="EMBL" id="CP073100">
    <property type="protein sequence ID" value="QUE53207.1"/>
    <property type="molecule type" value="Genomic_DNA"/>
</dbReference>
<dbReference type="Proteomes" id="UP000676169">
    <property type="component" value="Chromosome"/>
</dbReference>
<protein>
    <submittedName>
        <fullName evidence="1">Uncharacterized protein</fullName>
    </submittedName>
</protein>
<accession>A0A975J3B8</accession>
<proteinExistence type="predicted"/>